<reference evidence="3 5" key="1">
    <citation type="submission" date="2015-09" db="EMBL/GenBank/DDBJ databases">
        <authorList>
            <consortium name="Pathogen Informatics"/>
        </authorList>
    </citation>
    <scope>NUCLEOTIDE SEQUENCE [LARGE SCALE GENOMIC DNA]</scope>
    <source>
        <strain evidence="3 5">2789STDY5834970</strain>
    </source>
</reference>
<dbReference type="GO" id="GO:0052689">
    <property type="term" value="F:carboxylic ester hydrolase activity"/>
    <property type="evidence" value="ECO:0007669"/>
    <property type="project" value="UniProtKB-ARBA"/>
</dbReference>
<evidence type="ECO:0000313" key="6">
    <source>
        <dbReference type="Proteomes" id="UP000220157"/>
    </source>
</evidence>
<gene>
    <name evidence="4" type="ORF">CGS56_12735</name>
    <name evidence="3" type="ORF">ERS852582_00751</name>
</gene>
<sequence length="251" mass="27158">MKILQVQFKNRNGHTLRGIVTLPDTEGKVPFVVHLHGFAGSCSGYKSMYTHLSRALAAQGIGSARFDFYGNGESDGEFEDMSFDGLHTDAQDIFAWAAEQPYVDSEKLFLSGQSMGGYIAASCAPVIQPHGLILLCPGAGMWFGCAQRADGVVQTGKDYTDMEGLCYKMAFNYEMAKHPDPFTEAKGYNGPVLLLRADDDRLVDEGTCSRYAQVYTAPEVDTIAGGGHNFATLAARAAVEKKTAAFIKANL</sequence>
<dbReference type="InterPro" id="IPR050261">
    <property type="entry name" value="FrsA_esterase"/>
</dbReference>
<proteinExistence type="predicted"/>
<reference evidence="4 6" key="2">
    <citation type="journal article" date="2017" name="Front. Microbiol.">
        <title>New Insights into the Diversity of the Genus Faecalibacterium.</title>
        <authorList>
            <person name="Benevides L."/>
            <person name="Burman S."/>
            <person name="Martin R."/>
            <person name="Robert V."/>
            <person name="Thomas M."/>
            <person name="Miquel S."/>
            <person name="Chain F."/>
            <person name="Sokol H."/>
            <person name="Bermudez-Humaran L.G."/>
            <person name="Morrison M."/>
            <person name="Langella P."/>
            <person name="Azevedo V.A."/>
            <person name="Chatel J.M."/>
            <person name="Soares S."/>
        </authorList>
    </citation>
    <scope>NUCLEOTIDE SEQUENCE [LARGE SCALE GENOMIC DNA]</scope>
    <source>
        <strain evidence="4 6">CNCM I 4573</strain>
    </source>
</reference>
<evidence type="ECO:0000313" key="3">
    <source>
        <dbReference type="EMBL" id="CUM83404.1"/>
    </source>
</evidence>
<evidence type="ECO:0000313" key="5">
    <source>
        <dbReference type="Proteomes" id="UP000095649"/>
    </source>
</evidence>
<evidence type="ECO:0000259" key="2">
    <source>
        <dbReference type="Pfam" id="PF12146"/>
    </source>
</evidence>
<dbReference type="Gene3D" id="3.40.50.1820">
    <property type="entry name" value="alpha/beta hydrolase"/>
    <property type="match status" value="1"/>
</dbReference>
<dbReference type="InterPro" id="IPR029058">
    <property type="entry name" value="AB_hydrolase_fold"/>
</dbReference>
<accession>A0A173RZ39</accession>
<dbReference type="Pfam" id="PF12146">
    <property type="entry name" value="Hydrolase_4"/>
    <property type="match status" value="1"/>
</dbReference>
<dbReference type="Proteomes" id="UP000220157">
    <property type="component" value="Unassembled WGS sequence"/>
</dbReference>
<evidence type="ECO:0000313" key="4">
    <source>
        <dbReference type="EMBL" id="PDX74617.1"/>
    </source>
</evidence>
<protein>
    <submittedName>
        <fullName evidence="4">Alpha/beta hydrolase</fullName>
    </submittedName>
    <submittedName>
        <fullName evidence="3">Exosortase A system-associated hydrolase 2</fullName>
    </submittedName>
</protein>
<dbReference type="OrthoDB" id="9780269at2"/>
<dbReference type="RefSeq" id="WP_055185387.1">
    <property type="nucleotide sequence ID" value="NZ_CYXN01000003.1"/>
</dbReference>
<feature type="domain" description="Serine aminopeptidase S33" evidence="2">
    <location>
        <begin position="32"/>
        <end position="140"/>
    </location>
</feature>
<dbReference type="PANTHER" id="PTHR22946">
    <property type="entry name" value="DIENELACTONE HYDROLASE DOMAIN-CONTAINING PROTEIN-RELATED"/>
    <property type="match status" value="1"/>
</dbReference>
<name>A0A173RZ39_9FIRM</name>
<dbReference type="SUPFAM" id="SSF53474">
    <property type="entry name" value="alpha/beta-Hydrolases"/>
    <property type="match status" value="1"/>
</dbReference>
<dbReference type="Proteomes" id="UP000095649">
    <property type="component" value="Unassembled WGS sequence"/>
</dbReference>
<reference evidence="4" key="3">
    <citation type="submission" date="2017-07" db="EMBL/GenBank/DDBJ databases">
        <authorList>
            <person name="Sun Z.S."/>
            <person name="Albrecht U."/>
            <person name="Echele G."/>
            <person name="Lee C.C."/>
        </authorList>
    </citation>
    <scope>NUCLEOTIDE SEQUENCE</scope>
    <source>
        <strain evidence="4">CNCM I 4573</strain>
    </source>
</reference>
<dbReference type="InterPro" id="IPR022742">
    <property type="entry name" value="Hydrolase_4"/>
</dbReference>
<dbReference type="AlphaFoldDB" id="A0A173RZ39"/>
<dbReference type="EMBL" id="CYXN01000003">
    <property type="protein sequence ID" value="CUM83404.1"/>
    <property type="molecule type" value="Genomic_DNA"/>
</dbReference>
<evidence type="ECO:0000256" key="1">
    <source>
        <dbReference type="ARBA" id="ARBA00022801"/>
    </source>
</evidence>
<organism evidence="3 5">
    <name type="scientific">Faecalibacterium prausnitzii</name>
    <dbReference type="NCBI Taxonomy" id="853"/>
    <lineage>
        <taxon>Bacteria</taxon>
        <taxon>Bacillati</taxon>
        <taxon>Bacillota</taxon>
        <taxon>Clostridia</taxon>
        <taxon>Eubacteriales</taxon>
        <taxon>Oscillospiraceae</taxon>
        <taxon>Faecalibacterium</taxon>
    </lineage>
</organism>
<dbReference type="PANTHER" id="PTHR22946:SF9">
    <property type="entry name" value="POLYKETIDE TRANSFERASE AF380"/>
    <property type="match status" value="1"/>
</dbReference>
<dbReference type="EMBL" id="NMTW01000049">
    <property type="protein sequence ID" value="PDX74617.1"/>
    <property type="molecule type" value="Genomic_DNA"/>
</dbReference>
<keyword evidence="1 3" id="KW-0378">Hydrolase</keyword>